<dbReference type="STRING" id="930991.A0A0D0D5S3"/>
<dbReference type="PROSITE" id="PS51502">
    <property type="entry name" value="S_R_A_B_BARREL"/>
    <property type="match status" value="1"/>
</dbReference>
<comment type="subunit">
    <text evidence="1">Homodimer.</text>
</comment>
<dbReference type="Pfam" id="PF07876">
    <property type="entry name" value="Dabb"/>
    <property type="match status" value="1"/>
</dbReference>
<dbReference type="HOGENOM" id="CLU_080664_4_2_1"/>
<organism evidence="3 4">
    <name type="scientific">Paxillus rubicundulus Ve08.2h10</name>
    <dbReference type="NCBI Taxonomy" id="930991"/>
    <lineage>
        <taxon>Eukaryota</taxon>
        <taxon>Fungi</taxon>
        <taxon>Dikarya</taxon>
        <taxon>Basidiomycota</taxon>
        <taxon>Agaricomycotina</taxon>
        <taxon>Agaricomycetes</taxon>
        <taxon>Agaricomycetidae</taxon>
        <taxon>Boletales</taxon>
        <taxon>Paxilineae</taxon>
        <taxon>Paxillaceae</taxon>
        <taxon>Paxillus</taxon>
    </lineage>
</organism>
<keyword evidence="4" id="KW-1185">Reference proteome</keyword>
<reference evidence="3 4" key="1">
    <citation type="submission" date="2014-04" db="EMBL/GenBank/DDBJ databases">
        <authorList>
            <consortium name="DOE Joint Genome Institute"/>
            <person name="Kuo A."/>
            <person name="Kohler A."/>
            <person name="Jargeat P."/>
            <person name="Nagy L.G."/>
            <person name="Floudas D."/>
            <person name="Copeland A."/>
            <person name="Barry K.W."/>
            <person name="Cichocki N."/>
            <person name="Veneault-Fourrey C."/>
            <person name="LaButti K."/>
            <person name="Lindquist E.A."/>
            <person name="Lipzen A."/>
            <person name="Lundell T."/>
            <person name="Morin E."/>
            <person name="Murat C."/>
            <person name="Sun H."/>
            <person name="Tunlid A."/>
            <person name="Henrissat B."/>
            <person name="Grigoriev I.V."/>
            <person name="Hibbett D.S."/>
            <person name="Martin F."/>
            <person name="Nordberg H.P."/>
            <person name="Cantor M.N."/>
            <person name="Hua S.X."/>
        </authorList>
    </citation>
    <scope>NUCLEOTIDE SEQUENCE [LARGE SCALE GENOMIC DNA]</scope>
    <source>
        <strain evidence="3 4">Ve08.2h10</strain>
    </source>
</reference>
<dbReference type="InterPro" id="IPR013097">
    <property type="entry name" value="Dabb"/>
</dbReference>
<name>A0A0D0D5S3_9AGAM</name>
<dbReference type="EMBL" id="KN825320">
    <property type="protein sequence ID" value="KIK92057.1"/>
    <property type="molecule type" value="Genomic_DNA"/>
</dbReference>
<reference evidence="4" key="2">
    <citation type="submission" date="2015-01" db="EMBL/GenBank/DDBJ databases">
        <title>Evolutionary Origins and Diversification of the Mycorrhizal Mutualists.</title>
        <authorList>
            <consortium name="DOE Joint Genome Institute"/>
            <consortium name="Mycorrhizal Genomics Consortium"/>
            <person name="Kohler A."/>
            <person name="Kuo A."/>
            <person name="Nagy L.G."/>
            <person name="Floudas D."/>
            <person name="Copeland A."/>
            <person name="Barry K.W."/>
            <person name="Cichocki N."/>
            <person name="Veneault-Fourrey C."/>
            <person name="LaButti K."/>
            <person name="Lindquist E.A."/>
            <person name="Lipzen A."/>
            <person name="Lundell T."/>
            <person name="Morin E."/>
            <person name="Murat C."/>
            <person name="Riley R."/>
            <person name="Ohm R."/>
            <person name="Sun H."/>
            <person name="Tunlid A."/>
            <person name="Henrissat B."/>
            <person name="Grigoriev I.V."/>
            <person name="Hibbett D.S."/>
            <person name="Martin F."/>
        </authorList>
    </citation>
    <scope>NUCLEOTIDE SEQUENCE [LARGE SCALE GENOMIC DNA]</scope>
    <source>
        <strain evidence="4">Ve08.2h10</strain>
    </source>
</reference>
<dbReference type="PANTHER" id="PTHR33178:SF10">
    <property type="entry name" value="STRESS-RESPONSE A_B BARREL DOMAIN-CONTAINING PROTEIN"/>
    <property type="match status" value="1"/>
</dbReference>
<dbReference type="PANTHER" id="PTHR33178">
    <property type="match status" value="1"/>
</dbReference>
<dbReference type="Gene3D" id="3.30.70.100">
    <property type="match status" value="1"/>
</dbReference>
<protein>
    <recommendedName>
        <fullName evidence="2">Stress-response A/B barrel domain-containing protein</fullName>
    </recommendedName>
</protein>
<accession>A0A0D0D5S3</accession>
<proteinExistence type="predicted"/>
<evidence type="ECO:0000313" key="4">
    <source>
        <dbReference type="Proteomes" id="UP000054538"/>
    </source>
</evidence>
<evidence type="ECO:0000259" key="2">
    <source>
        <dbReference type="PROSITE" id="PS51502"/>
    </source>
</evidence>
<dbReference type="AlphaFoldDB" id="A0A0D0D5S3"/>
<dbReference type="SMART" id="SM00886">
    <property type="entry name" value="Dabb"/>
    <property type="match status" value="1"/>
</dbReference>
<evidence type="ECO:0000313" key="3">
    <source>
        <dbReference type="EMBL" id="KIK92057.1"/>
    </source>
</evidence>
<dbReference type="InterPro" id="IPR011008">
    <property type="entry name" value="Dimeric_a/b-barrel"/>
</dbReference>
<dbReference type="OrthoDB" id="42919at2759"/>
<feature type="domain" description="Stress-response A/B barrel" evidence="2">
    <location>
        <begin position="5"/>
        <end position="99"/>
    </location>
</feature>
<sequence>MSIELVQIVLLKFKQGVSPEDIDKFRHNLHSLGSKIPAISAVKAGRVIRHPLDHGFDEGVIFVFKDEAALKNDYIPHQAHRDYQAFSEPYIEDKLIFDIYSDE</sequence>
<dbReference type="InParanoid" id="A0A0D0D5S3"/>
<dbReference type="Proteomes" id="UP000054538">
    <property type="component" value="Unassembled WGS sequence"/>
</dbReference>
<dbReference type="SUPFAM" id="SSF54909">
    <property type="entry name" value="Dimeric alpha+beta barrel"/>
    <property type="match status" value="1"/>
</dbReference>
<dbReference type="InterPro" id="IPR044662">
    <property type="entry name" value="HS1/DABB1-like"/>
</dbReference>
<gene>
    <name evidence="3" type="ORF">PAXRUDRAFT_13454</name>
</gene>
<evidence type="ECO:0000256" key="1">
    <source>
        <dbReference type="ARBA" id="ARBA00011738"/>
    </source>
</evidence>